<dbReference type="InterPro" id="IPR029063">
    <property type="entry name" value="SAM-dependent_MTases_sf"/>
</dbReference>
<dbReference type="EMBL" id="JAAGBB010000031">
    <property type="protein sequence ID" value="MBR0667185.1"/>
    <property type="molecule type" value="Genomic_DNA"/>
</dbReference>
<dbReference type="Gene3D" id="3.40.50.150">
    <property type="entry name" value="Vaccinia Virus protein VP39"/>
    <property type="match status" value="1"/>
</dbReference>
<evidence type="ECO:0000256" key="1">
    <source>
        <dbReference type="ARBA" id="ARBA00022603"/>
    </source>
</evidence>
<evidence type="ECO:0000313" key="3">
    <source>
        <dbReference type="EMBL" id="MBR0667185.1"/>
    </source>
</evidence>
<evidence type="ECO:0000313" key="4">
    <source>
        <dbReference type="Proteomes" id="UP001196870"/>
    </source>
</evidence>
<accession>A0ABS5F4X1</accession>
<dbReference type="PANTHER" id="PTHR40048">
    <property type="entry name" value="RHAMNOSYL O-METHYLTRANSFERASE"/>
    <property type="match status" value="1"/>
</dbReference>
<dbReference type="Proteomes" id="UP001196870">
    <property type="component" value="Unassembled WGS sequence"/>
</dbReference>
<name>A0ABS5F4X1_9PROT</name>
<comment type="caution">
    <text evidence="3">The sequence shown here is derived from an EMBL/GenBank/DDBJ whole genome shotgun (WGS) entry which is preliminary data.</text>
</comment>
<dbReference type="InterPro" id="IPR007072">
    <property type="entry name" value="RNMT_CmcI"/>
</dbReference>
<dbReference type="SUPFAM" id="SSF53335">
    <property type="entry name" value="S-adenosyl-L-methionine-dependent methyltransferases"/>
    <property type="match status" value="1"/>
</dbReference>
<reference evidence="4" key="1">
    <citation type="journal article" date="2021" name="Syst. Appl. Microbiol.">
        <title>Roseomonas hellenica sp. nov., isolated from roots of wild-growing Alkanna tinctoria.</title>
        <authorList>
            <person name="Rat A."/>
            <person name="Naranjo H.D."/>
            <person name="Lebbe L."/>
            <person name="Cnockaert M."/>
            <person name="Krigas N."/>
            <person name="Grigoriadou K."/>
            <person name="Maloupa E."/>
            <person name="Willems A."/>
        </authorList>
    </citation>
    <scope>NUCLEOTIDE SEQUENCE [LARGE SCALE GENOMIC DNA]</scope>
    <source>
        <strain evidence="4">LMG 31523</strain>
    </source>
</reference>
<keyword evidence="2" id="KW-0808">Transferase</keyword>
<protein>
    <submittedName>
        <fullName evidence="3">Cephalosporin hydroxylase</fullName>
    </submittedName>
</protein>
<dbReference type="PANTHER" id="PTHR40048:SF1">
    <property type="entry name" value="RHAMNOSYL O-METHYLTRANSFERASE"/>
    <property type="match status" value="1"/>
</dbReference>
<organism evidence="3 4">
    <name type="scientific">Plastoroseomonas hellenica</name>
    <dbReference type="NCBI Taxonomy" id="2687306"/>
    <lineage>
        <taxon>Bacteria</taxon>
        <taxon>Pseudomonadati</taxon>
        <taxon>Pseudomonadota</taxon>
        <taxon>Alphaproteobacteria</taxon>
        <taxon>Acetobacterales</taxon>
        <taxon>Acetobacteraceae</taxon>
        <taxon>Plastoroseomonas</taxon>
    </lineage>
</organism>
<gene>
    <name evidence="3" type="ORF">GXW71_22690</name>
</gene>
<dbReference type="Pfam" id="PF04989">
    <property type="entry name" value="RMNT_CmcI"/>
    <property type="match status" value="1"/>
</dbReference>
<sequence>MADSHFGATALPPDVIRTLQQGIMNWSYRGRPTWKSPIDLALYTDLLWELRPRTILEFGSNRGGSALWFADMMTTYGVTDGRVFSLDIHPVDDLEDPRIVFGHCDVARPQDALSIADLRNLPKPLLVIDDASHVMEHVLSVLRFVDKALVAGDYLIVEDGILTHLGSDEHYRGGPLAALQIFLAESGMRYAVDRARCDAFGRNVTWNPEGYLRCIRD</sequence>
<keyword evidence="4" id="KW-1185">Reference proteome</keyword>
<keyword evidence="1" id="KW-0489">Methyltransferase</keyword>
<proteinExistence type="predicted"/>
<evidence type="ECO:0000256" key="2">
    <source>
        <dbReference type="ARBA" id="ARBA00022679"/>
    </source>
</evidence>